<dbReference type="CDD" id="cd02570">
    <property type="entry name" value="PseudoU_synth_EcTruA"/>
    <property type="match status" value="1"/>
</dbReference>
<proteinExistence type="inferred from homology"/>
<comment type="caution">
    <text evidence="10">The sequence shown here is derived from an EMBL/GenBank/DDBJ whole genome shotgun (WGS) entry which is preliminary data.</text>
</comment>
<dbReference type="HAMAP" id="MF_00171">
    <property type="entry name" value="TruA"/>
    <property type="match status" value="1"/>
</dbReference>
<dbReference type="InterPro" id="IPR020103">
    <property type="entry name" value="PsdUridine_synth_cat_dom_sf"/>
</dbReference>
<comment type="catalytic activity">
    <reaction evidence="4 7">
        <text>uridine(38/39/40) in tRNA = pseudouridine(38/39/40) in tRNA</text>
        <dbReference type="Rhea" id="RHEA:22376"/>
        <dbReference type="Rhea" id="RHEA-COMP:10085"/>
        <dbReference type="Rhea" id="RHEA-COMP:10087"/>
        <dbReference type="ChEBI" id="CHEBI:65314"/>
        <dbReference type="ChEBI" id="CHEBI:65315"/>
        <dbReference type="EC" id="5.4.99.12"/>
    </reaction>
</comment>
<evidence type="ECO:0000256" key="4">
    <source>
        <dbReference type="HAMAP-Rule" id="MF_00171"/>
    </source>
</evidence>
<gene>
    <name evidence="4 10" type="primary">truA</name>
    <name evidence="10" type="ORF">ANI02nite_27150</name>
</gene>
<evidence type="ECO:0000256" key="2">
    <source>
        <dbReference type="ARBA" id="ARBA00022694"/>
    </source>
</evidence>
<dbReference type="Gene3D" id="3.30.70.580">
    <property type="entry name" value="Pseudouridine synthase I, catalytic domain, N-terminal subdomain"/>
    <property type="match status" value="1"/>
</dbReference>
<feature type="active site" description="Nucleophile" evidence="4 5">
    <location>
        <position position="66"/>
    </location>
</feature>
<dbReference type="AlphaFoldDB" id="A0A511XD72"/>
<evidence type="ECO:0000256" key="1">
    <source>
        <dbReference type="ARBA" id="ARBA00009375"/>
    </source>
</evidence>
<keyword evidence="11" id="KW-1185">Reference proteome</keyword>
<dbReference type="Proteomes" id="UP000321635">
    <property type="component" value="Unassembled WGS sequence"/>
</dbReference>
<dbReference type="InterPro" id="IPR020095">
    <property type="entry name" value="PsdUridine_synth_TruA_C"/>
</dbReference>
<dbReference type="SUPFAM" id="SSF55120">
    <property type="entry name" value="Pseudouridine synthase"/>
    <property type="match status" value="1"/>
</dbReference>
<feature type="domain" description="Pseudouridine synthase I TruA alpha/beta" evidence="9">
    <location>
        <begin position="160"/>
        <end position="262"/>
    </location>
</feature>
<keyword evidence="3 4" id="KW-0413">Isomerase</keyword>
<dbReference type="STRING" id="1120919.GCA_000429165_02824"/>
<comment type="caution">
    <text evidence="4">Lacks conserved residue(s) required for the propagation of feature annotation.</text>
</comment>
<dbReference type="GO" id="GO:0160147">
    <property type="term" value="F:tRNA pseudouridine(38-40) synthase activity"/>
    <property type="evidence" value="ECO:0007669"/>
    <property type="project" value="UniProtKB-EC"/>
</dbReference>
<feature type="binding site" evidence="4 6">
    <location>
        <position position="127"/>
    </location>
    <ligand>
        <name>substrate</name>
    </ligand>
</feature>
<dbReference type="PANTHER" id="PTHR11142:SF0">
    <property type="entry name" value="TRNA PSEUDOURIDINE SYNTHASE-LIKE 1"/>
    <property type="match status" value="1"/>
</dbReference>
<evidence type="ECO:0000256" key="3">
    <source>
        <dbReference type="ARBA" id="ARBA00023235"/>
    </source>
</evidence>
<keyword evidence="2 4" id="KW-0819">tRNA processing</keyword>
<name>A0A511XD72_9PROT</name>
<dbReference type="EC" id="5.4.99.12" evidence="4"/>
<protein>
    <recommendedName>
        <fullName evidence="4">tRNA pseudouridine synthase A</fullName>
        <ecNumber evidence="4">5.4.99.12</ecNumber>
    </recommendedName>
    <alternativeName>
        <fullName evidence="4">tRNA pseudouridine(38-40) synthase</fullName>
    </alternativeName>
    <alternativeName>
        <fullName evidence="4">tRNA pseudouridylate synthase I</fullName>
    </alternativeName>
    <alternativeName>
        <fullName evidence="4">tRNA-uridine isomerase I</fullName>
    </alternativeName>
</protein>
<sequence>MTAPTDAVETSPDIQRWAVLLEYDGGAFVGWQRQANGVSIQSLLEDAASRLSGGRDVASVTAGRTDAGVHASGQVAHLDFPGSLQLNPRAVRDGLSFHLKPHPVAVLDAAPVSLDWNARFSALNRRYRYRILNRSTRPALDAGQVWHVKFPLDADAMRRAAQTLLGRHDFSTFRASSCQAKSPLRTLDRLDVRRDGEMILFEVEARSFLHHQVRNLVGTLQMVGCGRWPEERVRQALDARDRSKGGPTAPPDGLALTGVGYEPDPFAVAGANIRSKTLDAS</sequence>
<dbReference type="GO" id="GO:0031119">
    <property type="term" value="P:tRNA pseudouridine synthesis"/>
    <property type="evidence" value="ECO:0007669"/>
    <property type="project" value="UniProtKB-UniRule"/>
</dbReference>
<evidence type="ECO:0000256" key="6">
    <source>
        <dbReference type="PIRSR" id="PIRSR001430-2"/>
    </source>
</evidence>
<evidence type="ECO:0000256" key="7">
    <source>
        <dbReference type="RuleBase" id="RU003792"/>
    </source>
</evidence>
<dbReference type="NCBIfam" id="TIGR00071">
    <property type="entry name" value="hisT_truA"/>
    <property type="match status" value="1"/>
</dbReference>
<dbReference type="InterPro" id="IPR001406">
    <property type="entry name" value="PsdUridine_synth_TruA"/>
</dbReference>
<organism evidence="10 11">
    <name type="scientific">Acetobacter nitrogenifigens DSM 23921 = NBRC 105050</name>
    <dbReference type="NCBI Taxonomy" id="1120919"/>
    <lineage>
        <taxon>Bacteria</taxon>
        <taxon>Pseudomonadati</taxon>
        <taxon>Pseudomonadota</taxon>
        <taxon>Alphaproteobacteria</taxon>
        <taxon>Acetobacterales</taxon>
        <taxon>Acetobacteraceae</taxon>
        <taxon>Acetobacter</taxon>
    </lineage>
</organism>
<accession>A0A511XD72</accession>
<dbReference type="InterPro" id="IPR020094">
    <property type="entry name" value="TruA/RsuA/RluB/E/F_N"/>
</dbReference>
<evidence type="ECO:0000313" key="11">
    <source>
        <dbReference type="Proteomes" id="UP000321635"/>
    </source>
</evidence>
<evidence type="ECO:0000259" key="9">
    <source>
        <dbReference type="Pfam" id="PF01416"/>
    </source>
</evidence>
<feature type="region of interest" description="Disordered" evidence="8">
    <location>
        <begin position="238"/>
        <end position="257"/>
    </location>
</feature>
<evidence type="ECO:0000256" key="8">
    <source>
        <dbReference type="SAM" id="MobiDB-lite"/>
    </source>
</evidence>
<comment type="subunit">
    <text evidence="4">Homodimer.</text>
</comment>
<dbReference type="EMBL" id="BJYF01000021">
    <property type="protein sequence ID" value="GEN60831.1"/>
    <property type="molecule type" value="Genomic_DNA"/>
</dbReference>
<dbReference type="GO" id="GO:0003723">
    <property type="term" value="F:RNA binding"/>
    <property type="evidence" value="ECO:0007669"/>
    <property type="project" value="InterPro"/>
</dbReference>
<feature type="domain" description="Pseudouridine synthase I TruA alpha/beta" evidence="9">
    <location>
        <begin position="22"/>
        <end position="120"/>
    </location>
</feature>
<evidence type="ECO:0000313" key="10">
    <source>
        <dbReference type="EMBL" id="GEN60831.1"/>
    </source>
</evidence>
<dbReference type="PIRSF" id="PIRSF001430">
    <property type="entry name" value="tRNA_psdUrid_synth"/>
    <property type="match status" value="1"/>
</dbReference>
<reference evidence="10 11" key="1">
    <citation type="submission" date="2019-07" db="EMBL/GenBank/DDBJ databases">
        <title>Whole genome shotgun sequence of Acetobacter nitrogenifigens NBRC 105050.</title>
        <authorList>
            <person name="Hosoyama A."/>
            <person name="Uohara A."/>
            <person name="Ohji S."/>
            <person name="Ichikawa N."/>
        </authorList>
    </citation>
    <scope>NUCLEOTIDE SEQUENCE [LARGE SCALE GENOMIC DNA]</scope>
    <source>
        <strain evidence="10 11">NBRC 105050</strain>
    </source>
</reference>
<dbReference type="Pfam" id="PF01416">
    <property type="entry name" value="PseudoU_synth_1"/>
    <property type="match status" value="2"/>
</dbReference>
<dbReference type="OrthoDB" id="9811823at2"/>
<dbReference type="PANTHER" id="PTHR11142">
    <property type="entry name" value="PSEUDOURIDYLATE SYNTHASE"/>
    <property type="match status" value="1"/>
</dbReference>
<dbReference type="InterPro" id="IPR020097">
    <property type="entry name" value="PsdUridine_synth_TruA_a/b_dom"/>
</dbReference>
<dbReference type="Gene3D" id="3.30.70.660">
    <property type="entry name" value="Pseudouridine synthase I, catalytic domain, C-terminal subdomain"/>
    <property type="match status" value="1"/>
</dbReference>
<comment type="function">
    <text evidence="4">Formation of pseudouridine at positions 38, 39 and 40 in the anticodon stem and loop of transfer RNAs.</text>
</comment>
<evidence type="ECO:0000256" key="5">
    <source>
        <dbReference type="PIRSR" id="PIRSR001430-1"/>
    </source>
</evidence>
<comment type="similarity">
    <text evidence="1 4 7">Belongs to the tRNA pseudouridine synthase TruA family.</text>
</comment>